<keyword evidence="1" id="KW-0472">Membrane</keyword>
<feature type="transmembrane region" description="Helical" evidence="1">
    <location>
        <begin position="23"/>
        <end position="50"/>
    </location>
</feature>
<dbReference type="RefSeq" id="WP_290255283.1">
    <property type="nucleotide sequence ID" value="NZ_JAUGQQ010000010.1"/>
</dbReference>
<accession>A0ABT8DIH3</accession>
<dbReference type="EMBL" id="JAUGQQ010000010">
    <property type="protein sequence ID" value="MDN3725192.1"/>
    <property type="molecule type" value="Genomic_DNA"/>
</dbReference>
<evidence type="ECO:0000313" key="2">
    <source>
        <dbReference type="EMBL" id="MDN3725192.1"/>
    </source>
</evidence>
<gene>
    <name evidence="2" type="ORF">QRD02_12450</name>
</gene>
<evidence type="ECO:0000256" key="1">
    <source>
        <dbReference type="SAM" id="Phobius"/>
    </source>
</evidence>
<evidence type="ECO:0008006" key="4">
    <source>
        <dbReference type="Google" id="ProtNLM"/>
    </source>
</evidence>
<sequence length="202" mass="22881">MDKNNYLNDIKDIKDLMDRSSRFISLSGLSGILAGIYALLGAFIAYVFIFPKSGEYLTLHSWNFKLTLSLLAAVLILSVLTAYLLTSRRAKKNKENIWDSTTRRLLLNFLIPLVTGGIYIVIKLNSQHYGLTASLMLIFYGLAVVNASKYTIGNVKYLGYAEIIIGLICAAFPVYGFWFWLLGFGLFHIIYGSFMYIKERKN</sequence>
<protein>
    <recommendedName>
        <fullName evidence="4">DUF308 domain-containing protein</fullName>
    </recommendedName>
</protein>
<dbReference type="Proteomes" id="UP001244787">
    <property type="component" value="Unassembled WGS sequence"/>
</dbReference>
<comment type="caution">
    <text evidence="2">The sequence shown here is derived from an EMBL/GenBank/DDBJ whole genome shotgun (WGS) entry which is preliminary data.</text>
</comment>
<keyword evidence="3" id="KW-1185">Reference proteome</keyword>
<proteinExistence type="predicted"/>
<evidence type="ECO:0000313" key="3">
    <source>
        <dbReference type="Proteomes" id="UP001244787"/>
    </source>
</evidence>
<organism evidence="2 3">
    <name type="scientific">Aequorivita aurantiaca</name>
    <dbReference type="NCBI Taxonomy" id="3053356"/>
    <lineage>
        <taxon>Bacteria</taxon>
        <taxon>Pseudomonadati</taxon>
        <taxon>Bacteroidota</taxon>
        <taxon>Flavobacteriia</taxon>
        <taxon>Flavobacteriales</taxon>
        <taxon>Flavobacteriaceae</taxon>
        <taxon>Aequorivita</taxon>
    </lineage>
</organism>
<feature type="transmembrane region" description="Helical" evidence="1">
    <location>
        <begin position="180"/>
        <end position="197"/>
    </location>
</feature>
<feature type="transmembrane region" description="Helical" evidence="1">
    <location>
        <begin position="128"/>
        <end position="145"/>
    </location>
</feature>
<keyword evidence="1" id="KW-1133">Transmembrane helix</keyword>
<feature type="transmembrane region" description="Helical" evidence="1">
    <location>
        <begin position="62"/>
        <end position="85"/>
    </location>
</feature>
<reference evidence="2 3" key="1">
    <citation type="submission" date="2023-06" db="EMBL/GenBank/DDBJ databases">
        <authorList>
            <person name="Ye Y.-Q."/>
            <person name="Du Z.-J."/>
        </authorList>
    </citation>
    <scope>NUCLEOTIDE SEQUENCE [LARGE SCALE GENOMIC DNA]</scope>
    <source>
        <strain evidence="2 3">SDUM287046</strain>
    </source>
</reference>
<feature type="transmembrane region" description="Helical" evidence="1">
    <location>
        <begin position="157"/>
        <end position="174"/>
    </location>
</feature>
<feature type="transmembrane region" description="Helical" evidence="1">
    <location>
        <begin position="105"/>
        <end position="122"/>
    </location>
</feature>
<name>A0ABT8DIH3_9FLAO</name>
<keyword evidence="1" id="KW-0812">Transmembrane</keyword>